<feature type="transmembrane region" description="Helical" evidence="1">
    <location>
        <begin position="146"/>
        <end position="163"/>
    </location>
</feature>
<keyword evidence="4" id="KW-1185">Reference proteome</keyword>
<evidence type="ECO:0000259" key="2">
    <source>
        <dbReference type="Pfam" id="PF01569"/>
    </source>
</evidence>
<dbReference type="EMBL" id="JACYWE010000004">
    <property type="protein sequence ID" value="MBD8506469.1"/>
    <property type="molecule type" value="Genomic_DNA"/>
</dbReference>
<name>A0A927JBW9_9ACTN</name>
<accession>A0A927JBW9</accession>
<feature type="transmembrane region" description="Helical" evidence="1">
    <location>
        <begin position="27"/>
        <end position="47"/>
    </location>
</feature>
<feature type="transmembrane region" description="Helical" evidence="1">
    <location>
        <begin position="233"/>
        <end position="258"/>
    </location>
</feature>
<feature type="transmembrane region" description="Helical" evidence="1">
    <location>
        <begin position="270"/>
        <end position="293"/>
    </location>
</feature>
<keyword evidence="1" id="KW-1133">Transmembrane helix</keyword>
<keyword evidence="1" id="KW-0472">Membrane</keyword>
<dbReference type="InterPro" id="IPR000326">
    <property type="entry name" value="PAP2/HPO"/>
</dbReference>
<evidence type="ECO:0000313" key="4">
    <source>
        <dbReference type="Proteomes" id="UP000642993"/>
    </source>
</evidence>
<evidence type="ECO:0000313" key="3">
    <source>
        <dbReference type="EMBL" id="MBD8506469.1"/>
    </source>
</evidence>
<feature type="transmembrane region" description="Helical" evidence="1">
    <location>
        <begin position="170"/>
        <end position="188"/>
    </location>
</feature>
<feature type="domain" description="Phosphatidic acid phosphatase type 2/haloperoxidase" evidence="2">
    <location>
        <begin position="108"/>
        <end position="214"/>
    </location>
</feature>
<dbReference type="AlphaFoldDB" id="A0A927JBW9"/>
<gene>
    <name evidence="3" type="ORF">HT102_08230</name>
</gene>
<dbReference type="Proteomes" id="UP000642993">
    <property type="component" value="Unassembled WGS sequence"/>
</dbReference>
<organism evidence="3 4">
    <name type="scientific">Lolliginicoccus lacisalsi</name>
    <dbReference type="NCBI Taxonomy" id="2742202"/>
    <lineage>
        <taxon>Bacteria</taxon>
        <taxon>Bacillati</taxon>
        <taxon>Actinomycetota</taxon>
        <taxon>Actinomycetes</taxon>
        <taxon>Mycobacteriales</taxon>
        <taxon>Hoyosellaceae</taxon>
        <taxon>Lolliginicoccus</taxon>
    </lineage>
</organism>
<comment type="caution">
    <text evidence="3">The sequence shown here is derived from an EMBL/GenBank/DDBJ whole genome shotgun (WGS) entry which is preliminary data.</text>
</comment>
<sequence length="303" mass="31998">MTSATLAVPPARNRDVTGPPVASALRWWLLGLLALAGAATAFVTLVLTTTGHRIENAALRGADQVDAALVAESDAALDAITVTSLAVASVLVVLIALARKRPDLAIAASTIIVVSSLITQVLKRIVLQCPELIEVTGPYASNSFPSGHTTIAASILFALLIVVPFRWRGIAMFVAATYAVAMGAHTLTSKWHRFSDVLGANLLTLGVACLVTAALVHRGSLMHVTAGRYPLRIIFVVIPIALSTIATILIGALLLVLSDIPAVPDATLDYNMYLALHGLAAGSSGLVFLLFWWTWRRVDIAEK</sequence>
<keyword evidence="1" id="KW-0812">Transmembrane</keyword>
<feature type="transmembrane region" description="Helical" evidence="1">
    <location>
        <begin position="104"/>
        <end position="126"/>
    </location>
</feature>
<protein>
    <submittedName>
        <fullName evidence="3">Phosphatase PAP2 family protein</fullName>
    </submittedName>
</protein>
<dbReference type="InterPro" id="IPR036938">
    <property type="entry name" value="PAP2/HPO_sf"/>
</dbReference>
<feature type="transmembrane region" description="Helical" evidence="1">
    <location>
        <begin position="200"/>
        <end position="221"/>
    </location>
</feature>
<dbReference type="RefSeq" id="WP_192038944.1">
    <property type="nucleotide sequence ID" value="NZ_JACYWE010000004.1"/>
</dbReference>
<dbReference type="SUPFAM" id="SSF48317">
    <property type="entry name" value="Acid phosphatase/Vanadium-dependent haloperoxidase"/>
    <property type="match status" value="1"/>
</dbReference>
<dbReference type="Pfam" id="PF01569">
    <property type="entry name" value="PAP2"/>
    <property type="match status" value="1"/>
</dbReference>
<evidence type="ECO:0000256" key="1">
    <source>
        <dbReference type="SAM" id="Phobius"/>
    </source>
</evidence>
<reference evidence="3" key="1">
    <citation type="submission" date="2020-09" db="EMBL/GenBank/DDBJ databases">
        <title>Hoyosella lacisalsi sp. nov., a halotolerant actinobacterium isolated from soil of Lake Gudzhirganskoe.</title>
        <authorList>
            <person name="Yang Q."/>
            <person name="Guo P.Y."/>
            <person name="Liu S.W."/>
            <person name="Li F.N."/>
            <person name="Sun C.H."/>
        </authorList>
    </citation>
    <scope>NUCLEOTIDE SEQUENCE</scope>
    <source>
        <strain evidence="3">G463</strain>
    </source>
</reference>
<proteinExistence type="predicted"/>
<feature type="transmembrane region" description="Helical" evidence="1">
    <location>
        <begin position="79"/>
        <end position="97"/>
    </location>
</feature>
<dbReference type="Gene3D" id="1.20.144.10">
    <property type="entry name" value="Phosphatidic acid phosphatase type 2/haloperoxidase"/>
    <property type="match status" value="1"/>
</dbReference>